<proteinExistence type="predicted"/>
<dbReference type="eggNOG" id="KOG1290">
    <property type="taxonomic scope" value="Eukaryota"/>
</dbReference>
<keyword evidence="4" id="KW-0547">Nucleotide-binding</keyword>
<dbReference type="SMART" id="SM00220">
    <property type="entry name" value="S_TKc"/>
    <property type="match status" value="1"/>
</dbReference>
<evidence type="ECO:0000256" key="9">
    <source>
        <dbReference type="SAM" id="MobiDB-lite"/>
    </source>
</evidence>
<dbReference type="AlphaFoldDB" id="W4JSG2"/>
<dbReference type="GeneID" id="20676644"/>
<dbReference type="EMBL" id="KI925465">
    <property type="protein sequence ID" value="ETW76050.1"/>
    <property type="molecule type" value="Genomic_DNA"/>
</dbReference>
<dbReference type="PROSITE" id="PS50011">
    <property type="entry name" value="PROTEIN_KINASE_DOM"/>
    <property type="match status" value="1"/>
</dbReference>
<evidence type="ECO:0000259" key="10">
    <source>
        <dbReference type="PROSITE" id="PS50011"/>
    </source>
</evidence>
<dbReference type="GO" id="GO:0050684">
    <property type="term" value="P:regulation of mRNA processing"/>
    <property type="evidence" value="ECO:0007669"/>
    <property type="project" value="TreeGrafter"/>
</dbReference>
<dbReference type="GO" id="GO:0005634">
    <property type="term" value="C:nucleus"/>
    <property type="evidence" value="ECO:0007669"/>
    <property type="project" value="TreeGrafter"/>
</dbReference>
<evidence type="ECO:0000256" key="4">
    <source>
        <dbReference type="ARBA" id="ARBA00022741"/>
    </source>
</evidence>
<keyword evidence="5" id="KW-0418">Kinase</keyword>
<dbReference type="InParanoid" id="W4JSG2"/>
<dbReference type="EC" id="2.7.11.1" evidence="1"/>
<reference evidence="11 12" key="1">
    <citation type="journal article" date="2012" name="New Phytol.">
        <title>Insight into trade-off between wood decay and parasitism from the genome of a fungal forest pathogen.</title>
        <authorList>
            <person name="Olson A."/>
            <person name="Aerts A."/>
            <person name="Asiegbu F."/>
            <person name="Belbahri L."/>
            <person name="Bouzid O."/>
            <person name="Broberg A."/>
            <person name="Canback B."/>
            <person name="Coutinho P.M."/>
            <person name="Cullen D."/>
            <person name="Dalman K."/>
            <person name="Deflorio G."/>
            <person name="van Diepen L.T."/>
            <person name="Dunand C."/>
            <person name="Duplessis S."/>
            <person name="Durling M."/>
            <person name="Gonthier P."/>
            <person name="Grimwood J."/>
            <person name="Fossdal C.G."/>
            <person name="Hansson D."/>
            <person name="Henrissat B."/>
            <person name="Hietala A."/>
            <person name="Himmelstrand K."/>
            <person name="Hoffmeister D."/>
            <person name="Hogberg N."/>
            <person name="James T.Y."/>
            <person name="Karlsson M."/>
            <person name="Kohler A."/>
            <person name="Kues U."/>
            <person name="Lee Y.H."/>
            <person name="Lin Y.C."/>
            <person name="Lind M."/>
            <person name="Lindquist E."/>
            <person name="Lombard V."/>
            <person name="Lucas S."/>
            <person name="Lunden K."/>
            <person name="Morin E."/>
            <person name="Murat C."/>
            <person name="Park J."/>
            <person name="Raffaello T."/>
            <person name="Rouze P."/>
            <person name="Salamov A."/>
            <person name="Schmutz J."/>
            <person name="Solheim H."/>
            <person name="Stahlberg J."/>
            <person name="Velez H."/>
            <person name="de Vries R.P."/>
            <person name="Wiebenga A."/>
            <person name="Woodward S."/>
            <person name="Yakovlev I."/>
            <person name="Garbelotto M."/>
            <person name="Martin F."/>
            <person name="Grigoriev I.V."/>
            <person name="Stenlid J."/>
        </authorList>
    </citation>
    <scope>NUCLEOTIDE SEQUENCE [LARGE SCALE GENOMIC DNA]</scope>
    <source>
        <strain evidence="11 12">TC 32-1</strain>
    </source>
</reference>
<dbReference type="InterPro" id="IPR051334">
    <property type="entry name" value="SRPK"/>
</dbReference>
<keyword evidence="3" id="KW-0808">Transferase</keyword>
<dbReference type="KEGG" id="hir:HETIRDRAFT_455646"/>
<dbReference type="PANTHER" id="PTHR47634">
    <property type="entry name" value="PROTEIN KINASE DOMAIN-CONTAINING PROTEIN-RELATED"/>
    <property type="match status" value="1"/>
</dbReference>
<comment type="catalytic activity">
    <reaction evidence="7">
        <text>L-threonyl-[protein] + ATP = O-phospho-L-threonyl-[protein] + ADP + H(+)</text>
        <dbReference type="Rhea" id="RHEA:46608"/>
        <dbReference type="Rhea" id="RHEA-COMP:11060"/>
        <dbReference type="Rhea" id="RHEA-COMP:11605"/>
        <dbReference type="ChEBI" id="CHEBI:15378"/>
        <dbReference type="ChEBI" id="CHEBI:30013"/>
        <dbReference type="ChEBI" id="CHEBI:30616"/>
        <dbReference type="ChEBI" id="CHEBI:61977"/>
        <dbReference type="ChEBI" id="CHEBI:456216"/>
        <dbReference type="EC" id="2.7.11.1"/>
    </reaction>
</comment>
<dbReference type="InterPro" id="IPR000719">
    <property type="entry name" value="Prot_kinase_dom"/>
</dbReference>
<dbReference type="Gene3D" id="3.30.200.20">
    <property type="entry name" value="Phosphorylase Kinase, domain 1"/>
    <property type="match status" value="1"/>
</dbReference>
<dbReference type="GO" id="GO:0000245">
    <property type="term" value="P:spliceosomal complex assembly"/>
    <property type="evidence" value="ECO:0007669"/>
    <property type="project" value="TreeGrafter"/>
</dbReference>
<evidence type="ECO:0000313" key="11">
    <source>
        <dbReference type="EMBL" id="ETW76050.1"/>
    </source>
</evidence>
<dbReference type="GO" id="GO:0005524">
    <property type="term" value="F:ATP binding"/>
    <property type="evidence" value="ECO:0007669"/>
    <property type="project" value="UniProtKB-KW"/>
</dbReference>
<evidence type="ECO:0000256" key="7">
    <source>
        <dbReference type="ARBA" id="ARBA00047899"/>
    </source>
</evidence>
<dbReference type="Proteomes" id="UP000030671">
    <property type="component" value="Unassembled WGS sequence"/>
</dbReference>
<dbReference type="GO" id="GO:0005737">
    <property type="term" value="C:cytoplasm"/>
    <property type="evidence" value="ECO:0007669"/>
    <property type="project" value="TreeGrafter"/>
</dbReference>
<feature type="compositionally biased region" description="Polar residues" evidence="9">
    <location>
        <begin position="146"/>
        <end position="164"/>
    </location>
</feature>
<dbReference type="HOGENOM" id="CLU_000288_81_2_1"/>
<evidence type="ECO:0000256" key="6">
    <source>
        <dbReference type="ARBA" id="ARBA00022840"/>
    </source>
</evidence>
<accession>W4JSG2</accession>
<comment type="catalytic activity">
    <reaction evidence="8">
        <text>L-seryl-[protein] + ATP = O-phospho-L-seryl-[protein] + ADP + H(+)</text>
        <dbReference type="Rhea" id="RHEA:17989"/>
        <dbReference type="Rhea" id="RHEA-COMP:9863"/>
        <dbReference type="Rhea" id="RHEA-COMP:11604"/>
        <dbReference type="ChEBI" id="CHEBI:15378"/>
        <dbReference type="ChEBI" id="CHEBI:29999"/>
        <dbReference type="ChEBI" id="CHEBI:30616"/>
        <dbReference type="ChEBI" id="CHEBI:83421"/>
        <dbReference type="ChEBI" id="CHEBI:456216"/>
        <dbReference type="EC" id="2.7.11.1"/>
    </reaction>
</comment>
<dbReference type="GO" id="GO:0004674">
    <property type="term" value="F:protein serine/threonine kinase activity"/>
    <property type="evidence" value="ECO:0007669"/>
    <property type="project" value="UniProtKB-KW"/>
</dbReference>
<gene>
    <name evidence="11" type="ORF">HETIRDRAFT_455646</name>
</gene>
<dbReference type="SUPFAM" id="SSF56112">
    <property type="entry name" value="Protein kinase-like (PK-like)"/>
    <property type="match status" value="1"/>
</dbReference>
<keyword evidence="12" id="KW-1185">Reference proteome</keyword>
<feature type="region of interest" description="Disordered" evidence="9">
    <location>
        <begin position="146"/>
        <end position="192"/>
    </location>
</feature>
<dbReference type="InterPro" id="IPR011009">
    <property type="entry name" value="Kinase-like_dom_sf"/>
</dbReference>
<evidence type="ECO:0000256" key="3">
    <source>
        <dbReference type="ARBA" id="ARBA00022679"/>
    </source>
</evidence>
<evidence type="ECO:0000256" key="1">
    <source>
        <dbReference type="ARBA" id="ARBA00012513"/>
    </source>
</evidence>
<feature type="domain" description="Protein kinase" evidence="10">
    <location>
        <begin position="32"/>
        <end position="368"/>
    </location>
</feature>
<evidence type="ECO:0000256" key="5">
    <source>
        <dbReference type="ARBA" id="ARBA00022777"/>
    </source>
</evidence>
<dbReference type="Gene3D" id="1.10.510.10">
    <property type="entry name" value="Transferase(Phosphotransferase) domain 1"/>
    <property type="match status" value="1"/>
</dbReference>
<dbReference type="PANTHER" id="PTHR47634:SF9">
    <property type="entry name" value="PROTEIN KINASE DOMAIN-CONTAINING PROTEIN-RELATED"/>
    <property type="match status" value="1"/>
</dbReference>
<evidence type="ECO:0000256" key="2">
    <source>
        <dbReference type="ARBA" id="ARBA00022527"/>
    </source>
</evidence>
<keyword evidence="2" id="KW-0723">Serine/threonine-protein kinase</keyword>
<dbReference type="OrthoDB" id="5979581at2759"/>
<sequence length="372" mass="41079">MLHHKGIEGVEDYQLGGFHLVSIGDCFAQKRYRVVHKLGYGGSSTVWLARDQEGPERLVTLKVMRADASSARTSEIPALIVDDHFVDQGPNGTRLFIAFPFAGPSVLAMSDCPGRTIGSRRALLMGVRNKLPVSGSQRYLMTETDFQISPHRTSHSPLRPTSSDGPDADLYAGLGEPETEEDRARGGTPCPPSAPAELQSIILGDFGQSYAVASPPRGYNPATVFNYVSPEARFEGRAGLEADVWAIFEIRTGRPLFESFFGSDADILNVFEERVAWFEEDGEPKSVEDQARAGVLLKASKSSIREQLRSVGVQDEAPSVHEGRMIEPSGVRLREEEVEPSGDLLGKMLKYRREERIKMEEVITHPWFNSTD</sequence>
<dbReference type="RefSeq" id="XP_009552273.1">
    <property type="nucleotide sequence ID" value="XM_009553978.1"/>
</dbReference>
<keyword evidence="6" id="KW-0067">ATP-binding</keyword>
<name>W4JSG2_HETIT</name>
<protein>
    <recommendedName>
        <fullName evidence="1">non-specific serine/threonine protein kinase</fullName>
        <ecNumber evidence="1">2.7.11.1</ecNumber>
    </recommendedName>
</protein>
<evidence type="ECO:0000256" key="8">
    <source>
        <dbReference type="ARBA" id="ARBA00048679"/>
    </source>
</evidence>
<evidence type="ECO:0000313" key="12">
    <source>
        <dbReference type="Proteomes" id="UP000030671"/>
    </source>
</evidence>
<organism evidence="11 12">
    <name type="scientific">Heterobasidion irregulare (strain TC 32-1)</name>
    <dbReference type="NCBI Taxonomy" id="747525"/>
    <lineage>
        <taxon>Eukaryota</taxon>
        <taxon>Fungi</taxon>
        <taxon>Dikarya</taxon>
        <taxon>Basidiomycota</taxon>
        <taxon>Agaricomycotina</taxon>
        <taxon>Agaricomycetes</taxon>
        <taxon>Russulales</taxon>
        <taxon>Bondarzewiaceae</taxon>
        <taxon>Heterobasidion</taxon>
        <taxon>Heterobasidion annosum species complex</taxon>
    </lineage>
</organism>